<accession>A0A9W4TFA3</accession>
<keyword evidence="1" id="KW-0472">Membrane</keyword>
<dbReference type="RefSeq" id="WP_263362880.1">
    <property type="nucleotide sequence ID" value="NZ_OX336425.1"/>
</dbReference>
<keyword evidence="1" id="KW-0812">Transmembrane</keyword>
<proteinExistence type="predicted"/>
<keyword evidence="2" id="KW-0732">Signal</keyword>
<organism evidence="3 4">
    <name type="scientific">Flavobacterium collinsii</name>
    <dbReference type="NCBI Taxonomy" id="1114861"/>
    <lineage>
        <taxon>Bacteria</taxon>
        <taxon>Pseudomonadati</taxon>
        <taxon>Bacteroidota</taxon>
        <taxon>Flavobacteriia</taxon>
        <taxon>Flavobacteriales</taxon>
        <taxon>Flavobacteriaceae</taxon>
        <taxon>Flavobacterium</taxon>
    </lineage>
</organism>
<sequence>MIKQLLILLLLVASIDSYCCDCKTISKETEYVNSDFVFLGKIISINDKFFEVKILEVFKGKEIKIIKSYISNCGIHPKKDEIWLLYSKKNADKTFFISTCGNSRSFSKPFILTDTSLPPPPPITKPTFLNQINEKSYFKIALLQLKLDIEKLRQIKYQNELIVLRKSHESQEKQMKLLKSVLVCVIGIFLFRWLRVRKIKQ</sequence>
<dbReference type="SUPFAM" id="SSF50242">
    <property type="entry name" value="TIMP-like"/>
    <property type="match status" value="1"/>
</dbReference>
<evidence type="ECO:0000313" key="3">
    <source>
        <dbReference type="EMBL" id="CAI2766940.1"/>
    </source>
</evidence>
<reference evidence="3" key="1">
    <citation type="submission" date="2022-09" db="EMBL/GenBank/DDBJ databases">
        <authorList>
            <person name="Duchaud E."/>
        </authorList>
    </citation>
    <scope>NUCLEOTIDE SEQUENCE</scope>
    <source>
        <strain evidence="3">TRV642</strain>
    </source>
</reference>
<feature type="transmembrane region" description="Helical" evidence="1">
    <location>
        <begin position="177"/>
        <end position="194"/>
    </location>
</feature>
<evidence type="ECO:0000256" key="1">
    <source>
        <dbReference type="SAM" id="Phobius"/>
    </source>
</evidence>
<evidence type="ECO:0000313" key="4">
    <source>
        <dbReference type="Proteomes" id="UP001152749"/>
    </source>
</evidence>
<dbReference type="AlphaFoldDB" id="A0A9W4TFA3"/>
<dbReference type="KEGG" id="fcs:TRV642_2015"/>
<protein>
    <recommendedName>
        <fullName evidence="5">GOLD domain-containing protein</fullName>
    </recommendedName>
</protein>
<dbReference type="Gene3D" id="2.40.50.120">
    <property type="match status" value="1"/>
</dbReference>
<name>A0A9W4TFA3_9FLAO</name>
<evidence type="ECO:0000256" key="2">
    <source>
        <dbReference type="SAM" id="SignalP"/>
    </source>
</evidence>
<evidence type="ECO:0008006" key="5">
    <source>
        <dbReference type="Google" id="ProtNLM"/>
    </source>
</evidence>
<gene>
    <name evidence="3" type="ORF">TRV642_2015</name>
</gene>
<feature type="chain" id="PRO_5040946151" description="GOLD domain-containing protein" evidence="2">
    <location>
        <begin position="20"/>
        <end position="201"/>
    </location>
</feature>
<feature type="signal peptide" evidence="2">
    <location>
        <begin position="1"/>
        <end position="19"/>
    </location>
</feature>
<dbReference type="InterPro" id="IPR008993">
    <property type="entry name" value="TIMP-like_OB-fold"/>
</dbReference>
<dbReference type="Proteomes" id="UP001152749">
    <property type="component" value="Chromosome"/>
</dbReference>
<dbReference type="EMBL" id="OX336425">
    <property type="protein sequence ID" value="CAI2766940.1"/>
    <property type="molecule type" value="Genomic_DNA"/>
</dbReference>
<keyword evidence="1" id="KW-1133">Transmembrane helix</keyword>